<comment type="caution">
    <text evidence="4">The sequence shown here is derived from an EMBL/GenBank/DDBJ whole genome shotgun (WGS) entry which is preliminary data.</text>
</comment>
<dbReference type="PANTHER" id="PTHR23324:SF83">
    <property type="entry name" value="SEC14-LIKE PROTEIN 2"/>
    <property type="match status" value="1"/>
</dbReference>
<evidence type="ECO:0000259" key="3">
    <source>
        <dbReference type="PROSITE" id="PS50866"/>
    </source>
</evidence>
<dbReference type="InterPro" id="IPR009038">
    <property type="entry name" value="GOLD_dom"/>
</dbReference>
<dbReference type="PROSITE" id="PS50866">
    <property type="entry name" value="GOLD"/>
    <property type="match status" value="1"/>
</dbReference>
<dbReference type="InterPro" id="IPR001251">
    <property type="entry name" value="CRAL-TRIO_dom"/>
</dbReference>
<reference evidence="4" key="1">
    <citation type="journal article" date="2020" name="Cell">
        <title>Large-Scale Comparative Analyses of Tick Genomes Elucidate Their Genetic Diversity and Vector Capacities.</title>
        <authorList>
            <consortium name="Tick Genome and Microbiome Consortium (TIGMIC)"/>
            <person name="Jia N."/>
            <person name="Wang J."/>
            <person name="Shi W."/>
            <person name="Du L."/>
            <person name="Sun Y."/>
            <person name="Zhan W."/>
            <person name="Jiang J.F."/>
            <person name="Wang Q."/>
            <person name="Zhang B."/>
            <person name="Ji P."/>
            <person name="Bell-Sakyi L."/>
            <person name="Cui X.M."/>
            <person name="Yuan T.T."/>
            <person name="Jiang B.G."/>
            <person name="Yang W.F."/>
            <person name="Lam T.T."/>
            <person name="Chang Q.C."/>
            <person name="Ding S.J."/>
            <person name="Wang X.J."/>
            <person name="Zhu J.G."/>
            <person name="Ruan X.D."/>
            <person name="Zhao L."/>
            <person name="Wei J.T."/>
            <person name="Ye R.Z."/>
            <person name="Que T.C."/>
            <person name="Du C.H."/>
            <person name="Zhou Y.H."/>
            <person name="Cheng J.X."/>
            <person name="Dai P.F."/>
            <person name="Guo W.B."/>
            <person name="Han X.H."/>
            <person name="Huang E.J."/>
            <person name="Li L.F."/>
            <person name="Wei W."/>
            <person name="Gao Y.C."/>
            <person name="Liu J.Z."/>
            <person name="Shao H.Z."/>
            <person name="Wang X."/>
            <person name="Wang C.C."/>
            <person name="Yang T.C."/>
            <person name="Huo Q.B."/>
            <person name="Li W."/>
            <person name="Chen H.Y."/>
            <person name="Chen S.E."/>
            <person name="Zhou L.G."/>
            <person name="Ni X.B."/>
            <person name="Tian J.H."/>
            <person name="Sheng Y."/>
            <person name="Liu T."/>
            <person name="Pan Y.S."/>
            <person name="Xia L.Y."/>
            <person name="Li J."/>
            <person name="Zhao F."/>
            <person name="Cao W.C."/>
        </authorList>
    </citation>
    <scope>NUCLEOTIDE SEQUENCE</scope>
    <source>
        <strain evidence="4">Rsan-2018</strain>
    </source>
</reference>
<feature type="domain" description="GOLD" evidence="3">
    <location>
        <begin position="341"/>
        <end position="447"/>
    </location>
</feature>
<evidence type="ECO:0000313" key="5">
    <source>
        <dbReference type="Proteomes" id="UP000821837"/>
    </source>
</evidence>
<dbReference type="SUPFAM" id="SSF46938">
    <property type="entry name" value="CRAL/TRIO N-terminal domain"/>
    <property type="match status" value="1"/>
</dbReference>
<organism evidence="4 5">
    <name type="scientific">Rhipicephalus sanguineus</name>
    <name type="common">Brown dog tick</name>
    <name type="synonym">Ixodes sanguineus</name>
    <dbReference type="NCBI Taxonomy" id="34632"/>
    <lineage>
        <taxon>Eukaryota</taxon>
        <taxon>Metazoa</taxon>
        <taxon>Ecdysozoa</taxon>
        <taxon>Arthropoda</taxon>
        <taxon>Chelicerata</taxon>
        <taxon>Arachnida</taxon>
        <taxon>Acari</taxon>
        <taxon>Parasitiformes</taxon>
        <taxon>Ixodida</taxon>
        <taxon>Ixodoidea</taxon>
        <taxon>Ixodidae</taxon>
        <taxon>Rhipicephalinae</taxon>
        <taxon>Rhipicephalus</taxon>
        <taxon>Rhipicephalus</taxon>
    </lineage>
</organism>
<dbReference type="PROSITE" id="PS50191">
    <property type="entry name" value="CRAL_TRIO"/>
    <property type="match status" value="1"/>
</dbReference>
<dbReference type="Pfam" id="PF03765">
    <property type="entry name" value="CRAL_TRIO_N"/>
    <property type="match status" value="1"/>
</dbReference>
<dbReference type="InterPro" id="IPR036865">
    <property type="entry name" value="CRAL-TRIO_dom_sf"/>
</dbReference>
<dbReference type="Gene3D" id="3.40.525.10">
    <property type="entry name" value="CRAL-TRIO lipid binding domain"/>
    <property type="match status" value="1"/>
</dbReference>
<reference evidence="4" key="2">
    <citation type="submission" date="2021-09" db="EMBL/GenBank/DDBJ databases">
        <authorList>
            <person name="Jia N."/>
            <person name="Wang J."/>
            <person name="Shi W."/>
            <person name="Du L."/>
            <person name="Sun Y."/>
            <person name="Zhan W."/>
            <person name="Jiang J."/>
            <person name="Wang Q."/>
            <person name="Zhang B."/>
            <person name="Ji P."/>
            <person name="Sakyi L.B."/>
            <person name="Cui X."/>
            <person name="Yuan T."/>
            <person name="Jiang B."/>
            <person name="Yang W."/>
            <person name="Lam T.T.-Y."/>
            <person name="Chang Q."/>
            <person name="Ding S."/>
            <person name="Wang X."/>
            <person name="Zhu J."/>
            <person name="Ruan X."/>
            <person name="Zhao L."/>
            <person name="Wei J."/>
            <person name="Que T."/>
            <person name="Du C."/>
            <person name="Cheng J."/>
            <person name="Dai P."/>
            <person name="Han X."/>
            <person name="Huang E."/>
            <person name="Gao Y."/>
            <person name="Liu J."/>
            <person name="Shao H."/>
            <person name="Ye R."/>
            <person name="Li L."/>
            <person name="Wei W."/>
            <person name="Wang X."/>
            <person name="Wang C."/>
            <person name="Huo Q."/>
            <person name="Li W."/>
            <person name="Guo W."/>
            <person name="Chen H."/>
            <person name="Chen S."/>
            <person name="Zhou L."/>
            <person name="Zhou L."/>
            <person name="Ni X."/>
            <person name="Tian J."/>
            <person name="Zhou Y."/>
            <person name="Sheng Y."/>
            <person name="Liu T."/>
            <person name="Pan Y."/>
            <person name="Xia L."/>
            <person name="Li J."/>
            <person name="Zhao F."/>
            <person name="Cao W."/>
        </authorList>
    </citation>
    <scope>NUCLEOTIDE SEQUENCE</scope>
    <source>
        <strain evidence="4">Rsan-2018</strain>
        <tissue evidence="4">Larvae</tissue>
    </source>
</reference>
<dbReference type="InterPro" id="IPR011074">
    <property type="entry name" value="CRAL/TRIO_N_dom"/>
</dbReference>
<name>A0A9D4STW2_RHISA</name>
<protein>
    <recommendedName>
        <fullName evidence="6">Phosphatidylinositol transfer protein sec14</fullName>
    </recommendedName>
</protein>
<evidence type="ECO:0008006" key="6">
    <source>
        <dbReference type="Google" id="ProtNLM"/>
    </source>
</evidence>
<sequence>MLSKELPRVSLVPSDVGKEEARLSTKAAALRSHERAAPVRRATRRDYYARNRRPEPSFDNMSGYLQDLDERQRTVLEQFREAVADVRRPEHTDANLLRFLRAREFDLDRAEQMYRQHLQWRQQNHVDTLLTDYKVPKVMRDHFPGGILDCSLKGHPVWLINIGSVDIKGFLQVLPQADIYRHCMYLLELQEKIKKDTSRKLGREVETQYVIMDYDGFSVRQLYSWQVLNLLTDLLKMYETNFPESLEKAFVINVPSFFPILWKIMRPLLTQRTVDKVGIYGKEGWKAAIAECMDLSKLPAQWGGTLKGPDGDPRCPHLVCPGGEVPDEYRDELASKKLYGREGVQHFTVERRGRFEMPVTVDQPDSRIRWTFQTAKGDLGFGVRYQPPSGGGGGVEEQLLEVHRVPSCSLVPEHGSHVCTKRGTYVLQFDNSFSWMSSKDVAYEIQVVPPPPPAS</sequence>
<dbReference type="InterPro" id="IPR036598">
    <property type="entry name" value="GOLD_dom_sf"/>
</dbReference>
<dbReference type="SUPFAM" id="SSF101576">
    <property type="entry name" value="Supernatant protein factor (SPF), C-terminal domain"/>
    <property type="match status" value="1"/>
</dbReference>
<dbReference type="VEuPathDB" id="VectorBase:RSAN_034752"/>
<dbReference type="PRINTS" id="PR00180">
    <property type="entry name" value="CRETINALDHBP"/>
</dbReference>
<evidence type="ECO:0000259" key="2">
    <source>
        <dbReference type="PROSITE" id="PS50191"/>
    </source>
</evidence>
<dbReference type="Gene3D" id="2.60.120.680">
    <property type="entry name" value="GOLD domain"/>
    <property type="match status" value="1"/>
</dbReference>
<dbReference type="SMART" id="SM01100">
    <property type="entry name" value="CRAL_TRIO_N"/>
    <property type="match status" value="1"/>
</dbReference>
<dbReference type="CDD" id="cd00170">
    <property type="entry name" value="SEC14"/>
    <property type="match status" value="1"/>
</dbReference>
<dbReference type="Pfam" id="PF00650">
    <property type="entry name" value="CRAL_TRIO"/>
    <property type="match status" value="1"/>
</dbReference>
<proteinExistence type="predicted"/>
<dbReference type="Proteomes" id="UP000821837">
    <property type="component" value="Chromosome 6"/>
</dbReference>
<feature type="region of interest" description="Disordered" evidence="1">
    <location>
        <begin position="1"/>
        <end position="40"/>
    </location>
</feature>
<dbReference type="EMBL" id="JABSTV010001252">
    <property type="protein sequence ID" value="KAH7946994.1"/>
    <property type="molecule type" value="Genomic_DNA"/>
</dbReference>
<evidence type="ECO:0000256" key="1">
    <source>
        <dbReference type="SAM" id="MobiDB-lite"/>
    </source>
</evidence>
<feature type="domain" description="CRAL-TRIO" evidence="2">
    <location>
        <begin position="135"/>
        <end position="310"/>
    </location>
</feature>
<dbReference type="SMART" id="SM00516">
    <property type="entry name" value="SEC14"/>
    <property type="match status" value="1"/>
</dbReference>
<keyword evidence="5" id="KW-1185">Reference proteome</keyword>
<dbReference type="AlphaFoldDB" id="A0A9D4STW2"/>
<dbReference type="InterPro" id="IPR036273">
    <property type="entry name" value="CRAL/TRIO_N_dom_sf"/>
</dbReference>
<dbReference type="PANTHER" id="PTHR23324">
    <property type="entry name" value="SEC14 RELATED PROTEIN"/>
    <property type="match status" value="1"/>
</dbReference>
<dbReference type="SUPFAM" id="SSF52087">
    <property type="entry name" value="CRAL/TRIO domain"/>
    <property type="match status" value="1"/>
</dbReference>
<evidence type="ECO:0000313" key="4">
    <source>
        <dbReference type="EMBL" id="KAH7946994.1"/>
    </source>
</evidence>
<dbReference type="GO" id="GO:0005737">
    <property type="term" value="C:cytoplasm"/>
    <property type="evidence" value="ECO:0007669"/>
    <property type="project" value="TreeGrafter"/>
</dbReference>
<dbReference type="InterPro" id="IPR051064">
    <property type="entry name" value="SEC14/CRAL-TRIO_domain"/>
</dbReference>
<gene>
    <name evidence="4" type="ORF">HPB52_007100</name>
</gene>
<accession>A0A9D4STW2</accession>